<proteinExistence type="inferred from homology"/>
<dbReference type="PANTHER" id="PTHR30531">
    <property type="entry name" value="FLAGELLAR BIOSYNTHETIC PROTEIN FLHB"/>
    <property type="match status" value="1"/>
</dbReference>
<evidence type="ECO:0000256" key="2">
    <source>
        <dbReference type="ARBA" id="ARBA00010690"/>
    </source>
</evidence>
<keyword evidence="9 14" id="KW-1133">Transmembrane helix</keyword>
<keyword evidence="15" id="KW-0282">Flagellum</keyword>
<protein>
    <recommendedName>
        <fullName evidence="3">Flagellar biosynthetic protein FlhB</fullName>
    </recommendedName>
</protein>
<evidence type="ECO:0000256" key="10">
    <source>
        <dbReference type="ARBA" id="ARBA00023136"/>
    </source>
</evidence>
<feature type="region of interest" description="Disordered" evidence="13">
    <location>
        <begin position="1"/>
        <end position="27"/>
    </location>
</feature>
<dbReference type="InterPro" id="IPR006135">
    <property type="entry name" value="T3SS_substrate_exporter"/>
</dbReference>
<dbReference type="PANTHER" id="PTHR30531:SF12">
    <property type="entry name" value="FLAGELLAR BIOSYNTHETIC PROTEIN FLHB"/>
    <property type="match status" value="1"/>
</dbReference>
<dbReference type="GO" id="GO:0044781">
    <property type="term" value="P:bacterial-type flagellum organization"/>
    <property type="evidence" value="ECO:0007669"/>
    <property type="project" value="UniProtKB-KW"/>
</dbReference>
<keyword evidence="15" id="KW-0966">Cell projection</keyword>
<dbReference type="GO" id="GO:0005886">
    <property type="term" value="C:plasma membrane"/>
    <property type="evidence" value="ECO:0007669"/>
    <property type="project" value="UniProtKB-SubCell"/>
</dbReference>
<dbReference type="EMBL" id="QQAV01000012">
    <property type="protein sequence ID" value="RDI19543.1"/>
    <property type="molecule type" value="Genomic_DNA"/>
</dbReference>
<evidence type="ECO:0000256" key="14">
    <source>
        <dbReference type="SAM" id="Phobius"/>
    </source>
</evidence>
<keyword evidence="5" id="KW-1003">Cell membrane</keyword>
<dbReference type="PRINTS" id="PR00950">
    <property type="entry name" value="TYPE3IMSPROT"/>
</dbReference>
<dbReference type="RefSeq" id="WP_114804408.1">
    <property type="nucleotide sequence ID" value="NZ_QQAV01000012.1"/>
</dbReference>
<keyword evidence="16" id="KW-1185">Reference proteome</keyword>
<comment type="similarity">
    <text evidence="2">Belongs to the type III secretion exporter family.</text>
</comment>
<dbReference type="FunFam" id="3.40.1690.10:FF:000001">
    <property type="entry name" value="Flagellar biosynthetic protein FlhB"/>
    <property type="match status" value="1"/>
</dbReference>
<evidence type="ECO:0000313" key="15">
    <source>
        <dbReference type="EMBL" id="RDI19543.1"/>
    </source>
</evidence>
<evidence type="ECO:0000313" key="16">
    <source>
        <dbReference type="Proteomes" id="UP000255265"/>
    </source>
</evidence>
<dbReference type="GO" id="GO:0009306">
    <property type="term" value="P:protein secretion"/>
    <property type="evidence" value="ECO:0007669"/>
    <property type="project" value="InterPro"/>
</dbReference>
<evidence type="ECO:0000256" key="4">
    <source>
        <dbReference type="ARBA" id="ARBA00022448"/>
    </source>
</evidence>
<keyword evidence="11" id="KW-1006">Bacterial flagellum protein export</keyword>
<dbReference type="Pfam" id="PF01312">
    <property type="entry name" value="Bac_export_2"/>
    <property type="match status" value="1"/>
</dbReference>
<comment type="function">
    <text evidence="12">Required for formation of the rod structure in the basal body of the flagellar apparatus. Together with FliI and FliH, may constitute the export apparatus of flagellin.</text>
</comment>
<accession>A0A370F6L5</accession>
<reference evidence="15 16" key="1">
    <citation type="submission" date="2018-07" db="EMBL/GenBank/DDBJ databases">
        <title>Genomic Encyclopedia of Type Strains, Phase IV (KMG-IV): sequencing the most valuable type-strain genomes for metagenomic binning, comparative biology and taxonomic classification.</title>
        <authorList>
            <person name="Goeker M."/>
        </authorList>
    </citation>
    <scope>NUCLEOTIDE SEQUENCE [LARGE SCALE GENOMIC DNA]</scope>
    <source>
        <strain evidence="15 16">DSM 21352</strain>
    </source>
</reference>
<comment type="caution">
    <text evidence="15">The sequence shown here is derived from an EMBL/GenBank/DDBJ whole genome shotgun (WGS) entry which is preliminary data.</text>
</comment>
<dbReference type="Gene3D" id="3.40.1690.10">
    <property type="entry name" value="secretion proteins EscU"/>
    <property type="match status" value="1"/>
</dbReference>
<gene>
    <name evidence="15" type="ORF">DFR41_11250</name>
</gene>
<evidence type="ECO:0000256" key="7">
    <source>
        <dbReference type="ARBA" id="ARBA00022795"/>
    </source>
</evidence>
<dbReference type="AlphaFoldDB" id="A0A370F6L5"/>
<name>A0A370F6L5_9BURK</name>
<dbReference type="STRING" id="433924.NS331_17315"/>
<feature type="transmembrane region" description="Helical" evidence="14">
    <location>
        <begin position="185"/>
        <end position="210"/>
    </location>
</feature>
<keyword evidence="10 14" id="KW-0472">Membrane</keyword>
<evidence type="ECO:0000256" key="1">
    <source>
        <dbReference type="ARBA" id="ARBA00004651"/>
    </source>
</evidence>
<evidence type="ECO:0000256" key="8">
    <source>
        <dbReference type="ARBA" id="ARBA00022927"/>
    </source>
</evidence>
<dbReference type="Proteomes" id="UP000255265">
    <property type="component" value="Unassembled WGS sequence"/>
</dbReference>
<evidence type="ECO:0000256" key="9">
    <source>
        <dbReference type="ARBA" id="ARBA00022989"/>
    </source>
</evidence>
<keyword evidence="8" id="KW-0653">Protein transport</keyword>
<comment type="subcellular location">
    <subcellularLocation>
        <location evidence="1">Cell membrane</location>
        <topology evidence="1">Multi-pass membrane protein</topology>
    </subcellularLocation>
</comment>
<organism evidence="15 16">
    <name type="scientific">Pseudacidovorax intermedius</name>
    <dbReference type="NCBI Taxonomy" id="433924"/>
    <lineage>
        <taxon>Bacteria</taxon>
        <taxon>Pseudomonadati</taxon>
        <taxon>Pseudomonadota</taxon>
        <taxon>Betaproteobacteria</taxon>
        <taxon>Burkholderiales</taxon>
        <taxon>Comamonadaceae</taxon>
        <taxon>Pseudacidovorax</taxon>
    </lineage>
</organism>
<keyword evidence="7" id="KW-1005">Bacterial flagellum biogenesis</keyword>
<keyword evidence="4" id="KW-0813">Transport</keyword>
<dbReference type="Gene3D" id="6.10.250.2080">
    <property type="match status" value="1"/>
</dbReference>
<evidence type="ECO:0000256" key="6">
    <source>
        <dbReference type="ARBA" id="ARBA00022692"/>
    </source>
</evidence>
<sequence>MSSSSQDKKLPATQRRLDQARRDGQVPRSRDLTHLAVVGTGAVALLLLAPTAFGALRDALAAALHFNAAEAMRPAAMGERLMHLGLLGIAACVGFAAIVIAAAVIATLATGGWVMSAKAITPDLNRLNPFSGLGRLFSKQQASTVLKLVLLSAILAGVGFVYVRGSMDALARMVLMPAPSALPYFADWLVQGTALAMLVLVAAAIADVPLQGWLHRSRLRMSHEEVKQEHKETDGNPHVKGQQRKAARAILQRASITAVPRADFVVMNPTHFAVALRYDEADMAAPHVISKGSDLLAMKIRDIAKSHDIPVIQSPMLARALYAHAEIDQPIPSQLFTAVAQILAYVYRLKAAIAGRGAWPQTVPEPVVPAELDPLNDPQAMAALEDEA</sequence>
<evidence type="ECO:0000256" key="3">
    <source>
        <dbReference type="ARBA" id="ARBA00021622"/>
    </source>
</evidence>
<evidence type="ECO:0000256" key="5">
    <source>
        <dbReference type="ARBA" id="ARBA00022475"/>
    </source>
</evidence>
<feature type="transmembrane region" description="Helical" evidence="14">
    <location>
        <begin position="145"/>
        <end position="165"/>
    </location>
</feature>
<evidence type="ECO:0000256" key="12">
    <source>
        <dbReference type="ARBA" id="ARBA00025078"/>
    </source>
</evidence>
<evidence type="ECO:0000256" key="11">
    <source>
        <dbReference type="ARBA" id="ARBA00023225"/>
    </source>
</evidence>
<keyword evidence="15" id="KW-0969">Cilium</keyword>
<feature type="transmembrane region" description="Helical" evidence="14">
    <location>
        <begin position="81"/>
        <end position="108"/>
    </location>
</feature>
<dbReference type="InterPro" id="IPR029025">
    <property type="entry name" value="T3SS_substrate_exporter_C"/>
</dbReference>
<dbReference type="SUPFAM" id="SSF160544">
    <property type="entry name" value="EscU C-terminal domain-like"/>
    <property type="match status" value="1"/>
</dbReference>
<evidence type="ECO:0000256" key="13">
    <source>
        <dbReference type="SAM" id="MobiDB-lite"/>
    </source>
</evidence>
<keyword evidence="6 14" id="KW-0812">Transmembrane</keyword>
<dbReference type="OrthoDB" id="9807950at2"/>
<feature type="transmembrane region" description="Helical" evidence="14">
    <location>
        <begin position="32"/>
        <end position="56"/>
    </location>
</feature>